<dbReference type="SUPFAM" id="SSF64593">
    <property type="entry name" value="Intermediate filament protein, coiled coil region"/>
    <property type="match status" value="1"/>
</dbReference>
<evidence type="ECO:0000256" key="3">
    <source>
        <dbReference type="SAM" id="Coils"/>
    </source>
</evidence>
<dbReference type="PROSITE" id="PS51841">
    <property type="entry name" value="LTD"/>
    <property type="match status" value="1"/>
</dbReference>
<dbReference type="PANTHER" id="PTHR45721">
    <property type="entry name" value="LAMIN DM0-RELATED"/>
    <property type="match status" value="1"/>
</dbReference>
<feature type="domain" description="LTD" evidence="5">
    <location>
        <begin position="448"/>
        <end position="569"/>
    </location>
</feature>
<dbReference type="InterPro" id="IPR036415">
    <property type="entry name" value="Lamin_tail_dom_sf"/>
</dbReference>
<dbReference type="InterPro" id="IPR001322">
    <property type="entry name" value="Lamin_tail_dom"/>
</dbReference>
<dbReference type="InterPro" id="IPR039008">
    <property type="entry name" value="IF_rod_dom"/>
</dbReference>
<feature type="coiled-coil region" evidence="3">
    <location>
        <begin position="327"/>
        <end position="386"/>
    </location>
</feature>
<dbReference type="AlphaFoldDB" id="A0A814G0X6"/>
<dbReference type="GO" id="GO:0005652">
    <property type="term" value="C:nuclear lamina"/>
    <property type="evidence" value="ECO:0007669"/>
    <property type="project" value="TreeGrafter"/>
</dbReference>
<dbReference type="SUPFAM" id="SSF74853">
    <property type="entry name" value="Lamin A/C globular tail domain"/>
    <property type="match status" value="1"/>
</dbReference>
<dbReference type="Gene3D" id="1.20.5.170">
    <property type="match status" value="1"/>
</dbReference>
<dbReference type="GO" id="GO:0007097">
    <property type="term" value="P:nuclear migration"/>
    <property type="evidence" value="ECO:0007669"/>
    <property type="project" value="TreeGrafter"/>
</dbReference>
<dbReference type="EMBL" id="CAJNOH010000299">
    <property type="protein sequence ID" value="CAF0990292.1"/>
    <property type="molecule type" value="Genomic_DNA"/>
</dbReference>
<evidence type="ECO:0000256" key="1">
    <source>
        <dbReference type="ARBA" id="ARBA00022754"/>
    </source>
</evidence>
<protein>
    <recommendedName>
        <fullName evidence="5">LTD domain-containing protein</fullName>
    </recommendedName>
</protein>
<evidence type="ECO:0000256" key="4">
    <source>
        <dbReference type="SAM" id="MobiDB-lite"/>
    </source>
</evidence>
<dbReference type="GO" id="GO:0031507">
    <property type="term" value="P:heterochromatin formation"/>
    <property type="evidence" value="ECO:0007669"/>
    <property type="project" value="TreeGrafter"/>
</dbReference>
<evidence type="ECO:0000313" key="7">
    <source>
        <dbReference type="EMBL" id="CAF1064316.1"/>
    </source>
</evidence>
<feature type="coiled-coil region" evidence="3">
    <location>
        <begin position="50"/>
        <end position="101"/>
    </location>
</feature>
<evidence type="ECO:0000313" key="8">
    <source>
        <dbReference type="Proteomes" id="UP000663854"/>
    </source>
</evidence>
<evidence type="ECO:0000313" key="6">
    <source>
        <dbReference type="EMBL" id="CAF0990292.1"/>
    </source>
</evidence>
<evidence type="ECO:0000256" key="2">
    <source>
        <dbReference type="ARBA" id="ARBA00023054"/>
    </source>
</evidence>
<dbReference type="EMBL" id="CAJNOL010000437">
    <property type="protein sequence ID" value="CAF1064316.1"/>
    <property type="molecule type" value="Genomic_DNA"/>
</dbReference>
<feature type="compositionally biased region" description="Low complexity" evidence="4">
    <location>
        <begin position="8"/>
        <end position="22"/>
    </location>
</feature>
<dbReference type="GO" id="GO:0006998">
    <property type="term" value="P:nuclear envelope organization"/>
    <property type="evidence" value="ECO:0007669"/>
    <property type="project" value="TreeGrafter"/>
</dbReference>
<dbReference type="Pfam" id="PF00932">
    <property type="entry name" value="LTD"/>
    <property type="match status" value="1"/>
</dbReference>
<reference evidence="6" key="1">
    <citation type="submission" date="2021-02" db="EMBL/GenBank/DDBJ databases">
        <authorList>
            <person name="Nowell W R."/>
        </authorList>
    </citation>
    <scope>NUCLEOTIDE SEQUENCE</scope>
</reference>
<accession>A0A814G0X6</accession>
<organism evidence="6 8">
    <name type="scientific">Rotaria sordida</name>
    <dbReference type="NCBI Taxonomy" id="392033"/>
    <lineage>
        <taxon>Eukaryota</taxon>
        <taxon>Metazoa</taxon>
        <taxon>Spiralia</taxon>
        <taxon>Gnathifera</taxon>
        <taxon>Rotifera</taxon>
        <taxon>Eurotatoria</taxon>
        <taxon>Bdelloidea</taxon>
        <taxon>Philodinida</taxon>
        <taxon>Philodinidae</taxon>
        <taxon>Rotaria</taxon>
    </lineage>
</organism>
<keyword evidence="9" id="KW-1185">Reference proteome</keyword>
<dbReference type="GO" id="GO:0005882">
    <property type="term" value="C:intermediate filament"/>
    <property type="evidence" value="ECO:0007669"/>
    <property type="project" value="UniProtKB-KW"/>
</dbReference>
<dbReference type="Proteomes" id="UP000663854">
    <property type="component" value="Unassembled WGS sequence"/>
</dbReference>
<dbReference type="PANTHER" id="PTHR45721:SF12">
    <property type="entry name" value="INTERMEDIATE FILAMENT PROTEIN IFA-1"/>
    <property type="match status" value="1"/>
</dbReference>
<dbReference type="Pfam" id="PF00038">
    <property type="entry name" value="Filament"/>
    <property type="match status" value="1"/>
</dbReference>
<name>A0A814G0X6_9BILA</name>
<keyword evidence="1" id="KW-0403">Intermediate filament</keyword>
<dbReference type="GO" id="GO:0005200">
    <property type="term" value="F:structural constituent of cytoskeleton"/>
    <property type="evidence" value="ECO:0007669"/>
    <property type="project" value="TreeGrafter"/>
</dbReference>
<gene>
    <name evidence="7" type="ORF">JXQ802_LOCUS17339</name>
    <name evidence="6" type="ORF">PYM288_LOCUS14079</name>
</gene>
<dbReference type="Gene3D" id="2.60.40.1260">
    <property type="entry name" value="Lamin Tail domain"/>
    <property type="match status" value="1"/>
</dbReference>
<sequence length="572" mass="67114">MSRTIQDNAQNLNNNTESSNTTKIRRTLIERGIRTVGDDRDNKNGSLANISAIRTRNKQHEDDQRELQELNVKFAIYLDHVQNLENYNGQLLAELQNLKENWSNDTNQLHTTYGPDLQSLRGEIDNSLRDQVLQELLSQRYEYDIWQTQQRINALDGHTSKRLHVVQQELNQSIDALEHIKNQYDRYSTDLVKQRTNVDSLYVGLDGLQNELVNHRLERIMIENEIQTLREQILFEDAMYQTQREDFLSLSTPVVDVSKFYHDELIRAIFDIRHDFEILAASQINGLEEYYRTKMEEIQETIQDNERKRLLDAENKTIEQTFNSESLIEIENVHKQLRIENIQLQTQFDNILDDLTRIQNEHIYEQQKLDEELNQLQQDIAIRQTNMNSIVENNVSLRFELSTYRSLLTSEEQRLYKLKQEKQLQTSSSLTDKNLDNLNQNHKNYKMQKVSTKTSATGSIIFDSIDFINDCIVIKNDRFTGKDESFKNWSLRRKNDEQPELVYRFPSSFVLKPGHTVRILSRRSPQSTTNSESDVFIANQIDTWGLGQVMITSLNDNNNEEIASMTQTVLKD</sequence>
<keyword evidence="2 3" id="KW-0175">Coiled coil</keyword>
<evidence type="ECO:0000259" key="5">
    <source>
        <dbReference type="PROSITE" id="PS51841"/>
    </source>
</evidence>
<dbReference type="GO" id="GO:0051664">
    <property type="term" value="P:nuclear pore localization"/>
    <property type="evidence" value="ECO:0007669"/>
    <property type="project" value="TreeGrafter"/>
</dbReference>
<proteinExistence type="predicted"/>
<dbReference type="GO" id="GO:0090435">
    <property type="term" value="P:protein localization to nuclear envelope"/>
    <property type="evidence" value="ECO:0007669"/>
    <property type="project" value="TreeGrafter"/>
</dbReference>
<evidence type="ECO:0000313" key="9">
    <source>
        <dbReference type="Proteomes" id="UP000663870"/>
    </source>
</evidence>
<dbReference type="Proteomes" id="UP000663870">
    <property type="component" value="Unassembled WGS sequence"/>
</dbReference>
<comment type="caution">
    <text evidence="6">The sequence shown here is derived from an EMBL/GenBank/DDBJ whole genome shotgun (WGS) entry which is preliminary data.</text>
</comment>
<feature type="region of interest" description="Disordered" evidence="4">
    <location>
        <begin position="1"/>
        <end position="25"/>
    </location>
</feature>
<feature type="coiled-coil region" evidence="3">
    <location>
        <begin position="205"/>
        <end position="232"/>
    </location>
</feature>